<dbReference type="Proteomes" id="UP000238811">
    <property type="component" value="Unassembled WGS sequence"/>
</dbReference>
<protein>
    <submittedName>
        <fullName evidence="2">SAM-dependent methyltransferase</fullName>
    </submittedName>
</protein>
<organism evidence="2 3">
    <name type="scientific">Aliarcobacter cryaerophilus</name>
    <dbReference type="NCBI Taxonomy" id="28198"/>
    <lineage>
        <taxon>Bacteria</taxon>
        <taxon>Pseudomonadati</taxon>
        <taxon>Campylobacterota</taxon>
        <taxon>Epsilonproteobacteria</taxon>
        <taxon>Campylobacterales</taxon>
        <taxon>Arcobacteraceae</taxon>
        <taxon>Aliarcobacter</taxon>
    </lineage>
</organism>
<comment type="caution">
    <text evidence="2">The sequence shown here is derived from an EMBL/GenBank/DDBJ whole genome shotgun (WGS) entry which is preliminary data.</text>
</comment>
<feature type="domain" description="Methyltransferase type 11" evidence="1">
    <location>
        <begin position="56"/>
        <end position="103"/>
    </location>
</feature>
<accession>A0A2S9TRE5</accession>
<gene>
    <name evidence="2" type="ORF">CJ668_02480</name>
</gene>
<evidence type="ECO:0000313" key="2">
    <source>
        <dbReference type="EMBL" id="PRN01353.1"/>
    </source>
</evidence>
<proteinExistence type="predicted"/>
<reference evidence="2 3" key="1">
    <citation type="submission" date="2017-09" db="EMBL/GenBank/DDBJ databases">
        <title>Reassesment of A. cryaerophilus.</title>
        <authorList>
            <person name="Perez-Cataluna A."/>
            <person name="Collado L."/>
            <person name="Salgado O."/>
            <person name="Lefinanco V."/>
            <person name="Figueras M.J."/>
        </authorList>
    </citation>
    <scope>NUCLEOTIDE SEQUENCE [LARGE SCALE GENOMIC DNA]</scope>
    <source>
        <strain evidence="2 3">LMG 10229</strain>
    </source>
</reference>
<evidence type="ECO:0000259" key="1">
    <source>
        <dbReference type="Pfam" id="PF08241"/>
    </source>
</evidence>
<name>A0A2S9TRE5_9BACT</name>
<keyword evidence="2" id="KW-0808">Transferase</keyword>
<dbReference type="InterPro" id="IPR013216">
    <property type="entry name" value="Methyltransf_11"/>
</dbReference>
<keyword evidence="2" id="KW-0489">Methyltransferase</keyword>
<dbReference type="Pfam" id="PF08241">
    <property type="entry name" value="Methyltransf_11"/>
    <property type="match status" value="1"/>
</dbReference>
<evidence type="ECO:0000313" key="3">
    <source>
        <dbReference type="Proteomes" id="UP000238811"/>
    </source>
</evidence>
<dbReference type="GO" id="GO:0008757">
    <property type="term" value="F:S-adenosylmethionine-dependent methyltransferase activity"/>
    <property type="evidence" value="ECO:0007669"/>
    <property type="project" value="InterPro"/>
</dbReference>
<dbReference type="AlphaFoldDB" id="A0A2S9TRE5"/>
<dbReference type="InterPro" id="IPR029063">
    <property type="entry name" value="SAM-dependent_MTases_sf"/>
</dbReference>
<sequence length="207" mass="24101">MNEILNKVEKLYTDSLKEHGVSSKAVGWTTGDGQILRFDKLVEVIEDKNQDFSVNDLGCGYGAMFEYFGKNDFNISKYNGYDISEDMLKTAKEQIGKSQKVELFKNPKLQTKADYSFVSGIFNVRFEGDDKSWTKFIEDTLKDLNVNSTKGFAFNVLTSYVDYKEPHLYYADPMYFFDFCKRNFSKKVSLLHDYNLWEWTIIVKKDS</sequence>
<dbReference type="SUPFAM" id="SSF53335">
    <property type="entry name" value="S-adenosyl-L-methionine-dependent methyltransferases"/>
    <property type="match status" value="1"/>
</dbReference>
<dbReference type="GO" id="GO:0032259">
    <property type="term" value="P:methylation"/>
    <property type="evidence" value="ECO:0007669"/>
    <property type="project" value="UniProtKB-KW"/>
</dbReference>
<dbReference type="EMBL" id="NXGD01000002">
    <property type="protein sequence ID" value="PRN01353.1"/>
    <property type="molecule type" value="Genomic_DNA"/>
</dbReference>
<dbReference type="Gene3D" id="3.40.50.150">
    <property type="entry name" value="Vaccinia Virus protein VP39"/>
    <property type="match status" value="1"/>
</dbReference>